<evidence type="ECO:0000256" key="3">
    <source>
        <dbReference type="PROSITE-ProRule" id="PRU01106"/>
    </source>
</evidence>
<evidence type="ECO:0000259" key="4">
    <source>
        <dbReference type="PROSITE" id="PS51770"/>
    </source>
</evidence>
<gene>
    <name evidence="5" type="primary">yciA</name>
    <name evidence="5" type="ORF">GCM10007878_14870</name>
</gene>
<keyword evidence="6" id="KW-1185">Reference proteome</keyword>
<dbReference type="Proteomes" id="UP001156682">
    <property type="component" value="Unassembled WGS sequence"/>
</dbReference>
<evidence type="ECO:0000256" key="1">
    <source>
        <dbReference type="ARBA" id="ARBA00010458"/>
    </source>
</evidence>
<keyword evidence="2 3" id="KW-0378">Hydrolase</keyword>
<accession>A0ABQ6A1R8</accession>
<dbReference type="InterPro" id="IPR006683">
    <property type="entry name" value="Thioestr_dom"/>
</dbReference>
<protein>
    <submittedName>
        <fullName evidence="5">Acyl-CoA thioesterase</fullName>
    </submittedName>
</protein>
<evidence type="ECO:0000313" key="6">
    <source>
        <dbReference type="Proteomes" id="UP001156682"/>
    </source>
</evidence>
<comment type="caution">
    <text evidence="5">The sequence shown here is derived from an EMBL/GenBank/DDBJ whole genome shotgun (WGS) entry which is preliminary data.</text>
</comment>
<sequence length="141" mass="15292">MGAVMTELDDLEDIPGPEGQLTLKLVAMPKDTNLHGDISASWVVSQMEQAAELTAARLAKGRTATVALSSMDFLCPVRLGSLVEVHSQLVETGTSSLKINIEVWILPPNEQDPNSLYKVTEATFVMVALDDKGRIRTLPKC</sequence>
<organism evidence="5 6">
    <name type="scientific">Marinospirillum insulare</name>
    <dbReference type="NCBI Taxonomy" id="217169"/>
    <lineage>
        <taxon>Bacteria</taxon>
        <taxon>Pseudomonadati</taxon>
        <taxon>Pseudomonadota</taxon>
        <taxon>Gammaproteobacteria</taxon>
        <taxon>Oceanospirillales</taxon>
        <taxon>Oceanospirillaceae</taxon>
        <taxon>Marinospirillum</taxon>
    </lineage>
</organism>
<name>A0ABQ6A1R8_9GAMM</name>
<dbReference type="PANTHER" id="PTHR11049:SF5">
    <property type="entry name" value="ACYL-COA THIOESTER HYDROLASE YCIA"/>
    <property type="match status" value="1"/>
</dbReference>
<dbReference type="InterPro" id="IPR029069">
    <property type="entry name" value="HotDog_dom_sf"/>
</dbReference>
<dbReference type="CDD" id="cd03442">
    <property type="entry name" value="BFIT_BACH"/>
    <property type="match status" value="1"/>
</dbReference>
<dbReference type="SUPFAM" id="SSF54637">
    <property type="entry name" value="Thioesterase/thiol ester dehydrase-isomerase"/>
    <property type="match status" value="1"/>
</dbReference>
<comment type="similarity">
    <text evidence="1">Belongs to the acyl coenzyme A hydrolase family.</text>
</comment>
<evidence type="ECO:0000313" key="5">
    <source>
        <dbReference type="EMBL" id="GLR64049.1"/>
    </source>
</evidence>
<dbReference type="InterPro" id="IPR040170">
    <property type="entry name" value="Cytosol_ACT"/>
</dbReference>
<evidence type="ECO:0000256" key="2">
    <source>
        <dbReference type="ARBA" id="ARBA00022801"/>
    </source>
</evidence>
<dbReference type="InterPro" id="IPR033120">
    <property type="entry name" value="HOTDOG_ACOT"/>
</dbReference>
<dbReference type="Pfam" id="PF03061">
    <property type="entry name" value="4HBT"/>
    <property type="match status" value="1"/>
</dbReference>
<dbReference type="PROSITE" id="PS51770">
    <property type="entry name" value="HOTDOG_ACOT"/>
    <property type="match status" value="1"/>
</dbReference>
<reference evidence="6" key="1">
    <citation type="journal article" date="2019" name="Int. J. Syst. Evol. Microbiol.">
        <title>The Global Catalogue of Microorganisms (GCM) 10K type strain sequencing project: providing services to taxonomists for standard genome sequencing and annotation.</title>
        <authorList>
            <consortium name="The Broad Institute Genomics Platform"/>
            <consortium name="The Broad Institute Genome Sequencing Center for Infectious Disease"/>
            <person name="Wu L."/>
            <person name="Ma J."/>
        </authorList>
    </citation>
    <scope>NUCLEOTIDE SEQUENCE [LARGE SCALE GENOMIC DNA]</scope>
    <source>
        <strain evidence="6">NBRC 100033</strain>
    </source>
</reference>
<feature type="domain" description="HotDog ACOT-type" evidence="4">
    <location>
        <begin position="17"/>
        <end position="132"/>
    </location>
</feature>
<proteinExistence type="inferred from homology"/>
<dbReference type="Gene3D" id="3.10.129.10">
    <property type="entry name" value="Hotdog Thioesterase"/>
    <property type="match status" value="1"/>
</dbReference>
<dbReference type="EMBL" id="BSOR01000026">
    <property type="protein sequence ID" value="GLR64049.1"/>
    <property type="molecule type" value="Genomic_DNA"/>
</dbReference>
<dbReference type="PANTHER" id="PTHR11049">
    <property type="entry name" value="ACYL COENZYME A THIOESTER HYDROLASE"/>
    <property type="match status" value="1"/>
</dbReference>